<dbReference type="Pfam" id="PF13725">
    <property type="entry name" value="tRNA_bind_2"/>
    <property type="match status" value="1"/>
</dbReference>
<dbReference type="GO" id="GO:1904812">
    <property type="term" value="P:rRNA acetylation involved in maturation of SSU-rRNA"/>
    <property type="evidence" value="ECO:0007669"/>
    <property type="project" value="TreeGrafter"/>
</dbReference>
<dbReference type="EMBL" id="LVKB01000257">
    <property type="protein sequence ID" value="ORD95559.1"/>
    <property type="molecule type" value="Genomic_DNA"/>
</dbReference>
<dbReference type="InterPro" id="IPR027992">
    <property type="entry name" value="tRNA_bind_dom"/>
</dbReference>
<dbReference type="InterPro" id="IPR000182">
    <property type="entry name" value="GNAT_dom"/>
</dbReference>
<evidence type="ECO:0000313" key="3">
    <source>
        <dbReference type="EMBL" id="ORD95559.1"/>
    </source>
</evidence>
<gene>
    <name evidence="3" type="primary">NAT10</name>
    <name evidence="3" type="ORF">HERIO_2404</name>
</gene>
<organism evidence="3 4">
    <name type="scientific">Hepatospora eriocheir</name>
    <dbReference type="NCBI Taxonomy" id="1081669"/>
    <lineage>
        <taxon>Eukaryota</taxon>
        <taxon>Fungi</taxon>
        <taxon>Fungi incertae sedis</taxon>
        <taxon>Microsporidia</taxon>
        <taxon>Hepatosporidae</taxon>
        <taxon>Hepatospora</taxon>
    </lineage>
</organism>
<dbReference type="GO" id="GO:0000049">
    <property type="term" value="F:tRNA binding"/>
    <property type="evidence" value="ECO:0007669"/>
    <property type="project" value="TreeGrafter"/>
</dbReference>
<comment type="caution">
    <text evidence="3">The sequence shown here is derived from an EMBL/GenBank/DDBJ whole genome shotgun (WGS) entry which is preliminary data.</text>
</comment>
<dbReference type="PANTHER" id="PTHR10925">
    <property type="entry name" value="N-ACETYLTRANSFERASE 10"/>
    <property type="match status" value="1"/>
</dbReference>
<feature type="domain" description="Possible tRNA binding" evidence="2">
    <location>
        <begin position="254"/>
        <end position="343"/>
    </location>
</feature>
<dbReference type="GO" id="GO:1990883">
    <property type="term" value="F:18S rRNA cytidine N-acetyltransferase activity"/>
    <property type="evidence" value="ECO:0007669"/>
    <property type="project" value="TreeGrafter"/>
</dbReference>
<sequence>MFFNDNRSIESSKNILPNIDNFKFEMINKNILLNDQKLLSEIFTIFASCHYRNSPNDLKILLDSKKQYVFVLKDLQGNICTVIQAAVEGGIDLNQSTKEGNLISWMLYNITNNVELSKCYGLRIVRIATRIELQSKGYGSKIMKELELLVKSDISLKIFKRKISWIGVSFGLSEPLLRFWNKLNFLPIKINNKISEKTGEFNIICIKGIDMSFDDICKQNLYKFINQCGLCYRTLPISLILTFIYTCNQKLDYNEVLTSKEIEDMNLVIKGDTDLNNFLYLIPKITRICFYNIYDGNLNVIEQAVLAGVGLQMKSINEVAKEINYSSMGIIRLFQEIFKKILKK</sequence>
<accession>A0A1X0Q731</accession>
<reference evidence="3 4" key="1">
    <citation type="journal article" date="2017" name="Environ. Microbiol.">
        <title>Decay of the glycolytic pathway and adaptation to intranuclear parasitism within Enterocytozoonidae microsporidia.</title>
        <authorList>
            <person name="Wiredu Boakye D."/>
            <person name="Jaroenlak P."/>
            <person name="Prachumwat A."/>
            <person name="Williams T.A."/>
            <person name="Bateman K.S."/>
            <person name="Itsathitphaisarn O."/>
            <person name="Sritunyalucksana K."/>
            <person name="Paszkiewicz K.H."/>
            <person name="Moore K.A."/>
            <person name="Stentiford G.D."/>
            <person name="Williams B.A."/>
        </authorList>
    </citation>
    <scope>NUCLEOTIDE SEQUENCE [LARGE SCALE GENOMIC DNA]</scope>
    <source>
        <strain evidence="3 4">GB1</strain>
    </source>
</reference>
<dbReference type="Proteomes" id="UP000192356">
    <property type="component" value="Unassembled WGS sequence"/>
</dbReference>
<evidence type="ECO:0000313" key="4">
    <source>
        <dbReference type="Proteomes" id="UP000192356"/>
    </source>
</evidence>
<protein>
    <submittedName>
        <fullName evidence="3">NAT10</fullName>
    </submittedName>
</protein>
<dbReference type="OrthoDB" id="10067491at2759"/>
<evidence type="ECO:0000259" key="1">
    <source>
        <dbReference type="Pfam" id="PF13718"/>
    </source>
</evidence>
<dbReference type="VEuPathDB" id="MicrosporidiaDB:A0H76_729"/>
<dbReference type="VEuPathDB" id="MicrosporidiaDB:HERIO_2404"/>
<feature type="domain" description="N-acetyltransferase" evidence="1">
    <location>
        <begin position="161"/>
        <end position="209"/>
    </location>
</feature>
<dbReference type="PANTHER" id="PTHR10925:SF5">
    <property type="entry name" value="RNA CYTIDINE ACETYLTRANSFERASE"/>
    <property type="match status" value="1"/>
</dbReference>
<dbReference type="AlphaFoldDB" id="A0A1X0Q731"/>
<feature type="domain" description="N-acetyltransferase" evidence="1">
    <location>
        <begin position="42"/>
        <end position="152"/>
    </location>
</feature>
<dbReference type="InterPro" id="IPR032672">
    <property type="entry name" value="TmcA/NAT10/Kre33"/>
</dbReference>
<name>A0A1X0Q731_9MICR</name>
<keyword evidence="4" id="KW-1185">Reference proteome</keyword>
<dbReference type="VEuPathDB" id="MicrosporidiaDB:A0H76_760"/>
<proteinExistence type="predicted"/>
<dbReference type="Gene3D" id="3.40.630.30">
    <property type="match status" value="1"/>
</dbReference>
<dbReference type="Pfam" id="PF13718">
    <property type="entry name" value="GNAT_acetyltr_2"/>
    <property type="match status" value="2"/>
</dbReference>
<evidence type="ECO:0000259" key="2">
    <source>
        <dbReference type="Pfam" id="PF13725"/>
    </source>
</evidence>